<keyword evidence="2" id="KW-1133">Transmembrane helix</keyword>
<keyword evidence="2" id="KW-0812">Transmembrane</keyword>
<evidence type="ECO:0000313" key="7">
    <source>
        <dbReference type="Proteomes" id="UP000269438"/>
    </source>
</evidence>
<evidence type="ECO:0000256" key="1">
    <source>
        <dbReference type="SAM" id="MobiDB-lite"/>
    </source>
</evidence>
<keyword evidence="2" id="KW-0472">Membrane</keyword>
<dbReference type="OrthoDB" id="3751233at2"/>
<feature type="transmembrane region" description="Helical" evidence="2">
    <location>
        <begin position="2350"/>
        <end position="2368"/>
    </location>
</feature>
<feature type="domain" description="DUF5979" evidence="4">
    <location>
        <begin position="1875"/>
        <end position="1976"/>
    </location>
</feature>
<evidence type="ECO:0000256" key="2">
    <source>
        <dbReference type="SAM" id="Phobius"/>
    </source>
</evidence>
<feature type="signal peptide" evidence="3">
    <location>
        <begin position="1"/>
        <end position="25"/>
    </location>
</feature>
<feature type="domain" description="DUF5979" evidence="4">
    <location>
        <begin position="2108"/>
        <end position="2211"/>
    </location>
</feature>
<accession>A0A3L7ALV3</accession>
<dbReference type="EMBL" id="RCUY01000011">
    <property type="protein sequence ID" value="RLP80710.1"/>
    <property type="molecule type" value="Genomic_DNA"/>
</dbReference>
<dbReference type="EMBL" id="RCUY01000001">
    <property type="protein sequence ID" value="RLP84495.1"/>
    <property type="molecule type" value="Genomic_DNA"/>
</dbReference>
<feature type="domain" description="DUF5979" evidence="4">
    <location>
        <begin position="2215"/>
        <end position="2324"/>
    </location>
</feature>
<organism evidence="5 7">
    <name type="scientific">Mycetocola lacteus</name>
    <dbReference type="NCBI Taxonomy" id="76637"/>
    <lineage>
        <taxon>Bacteria</taxon>
        <taxon>Bacillati</taxon>
        <taxon>Actinomycetota</taxon>
        <taxon>Actinomycetes</taxon>
        <taxon>Micrococcales</taxon>
        <taxon>Microbacteriaceae</taxon>
        <taxon>Mycetocola</taxon>
    </lineage>
</organism>
<evidence type="ECO:0000259" key="4">
    <source>
        <dbReference type="Pfam" id="PF19407"/>
    </source>
</evidence>
<keyword evidence="7" id="KW-1185">Reference proteome</keyword>
<evidence type="ECO:0000313" key="5">
    <source>
        <dbReference type="EMBL" id="RLP80710.1"/>
    </source>
</evidence>
<name>A0A3L7ALV3_9MICO</name>
<dbReference type="Pfam" id="PF19407">
    <property type="entry name" value="DUF5979"/>
    <property type="match status" value="5"/>
</dbReference>
<keyword evidence="3" id="KW-0732">Signal</keyword>
<dbReference type="Gene3D" id="2.60.40.740">
    <property type="match status" value="1"/>
</dbReference>
<dbReference type="Gene3D" id="2.60.40.1140">
    <property type="entry name" value="Collagen-binding surface protein Cna, B-type domain"/>
    <property type="match status" value="1"/>
</dbReference>
<protein>
    <submittedName>
        <fullName evidence="5">Isopeptide-forming domain-containing fimbrial protein</fullName>
    </submittedName>
</protein>
<reference evidence="5 7" key="1">
    <citation type="submission" date="2018-10" db="EMBL/GenBank/DDBJ databases">
        <authorList>
            <person name="Li J."/>
        </authorList>
    </citation>
    <scope>NUCLEOTIDE SEQUENCE [LARGE SCALE GENOMIC DNA]</scope>
    <source>
        <strain evidence="5 7">JCM 11654</strain>
    </source>
</reference>
<dbReference type="Proteomes" id="UP000269438">
    <property type="component" value="Unassembled WGS sequence"/>
</dbReference>
<proteinExistence type="predicted"/>
<gene>
    <name evidence="6" type="ORF">D9V34_00360</name>
    <name evidence="5" type="ORF">D9V34_12655</name>
</gene>
<feature type="domain" description="DUF5979" evidence="4">
    <location>
        <begin position="1772"/>
        <end position="1850"/>
    </location>
</feature>
<sequence length="2380" mass="245697">MRGVAMGLGALLALGFVWTPSSTFAAEAPTAVLDVKKTASAEQVKPGETLTYTIEVACSTLTDVGCNNAVFADAIPPEFEIQNVVVANAPFQTPIIDGQNVSVVFNEQLSEGVIGLIDNANATITITVKLREDVPYEKNGVNIPNTAQVTADNATKVTSTANVKPVLEKHLATEATKSFNPTAGQAKPGTETTLTLSGANKSNAGADTLTLTDPVDPNATGNPFDYLAITGIDSVQWPEGATTATVEYWNGTAWVQGSVATKPGAPNAPPASATGIRVTFTGPNGTTIPAGATGGLTLKLEQRENVADLEESITLKNTVESAVTNGGDRATDTDDATYKVVTEPLSVAAKKSFDPDVVLPGGASTVSLSGSNAGDTPLSTLTIREPASGDFDSRLDFTGFTSSVEFPQGADTGDITLVYLDRNGDEQSITVPLTNGGAYPALPVDFGSLKHFEITFTDTTGEPIIAGAESNLTFGVTAAEGLAKDTTIDNVVGVTGTAGDQKADATATDTLTLDEHRIELETQKKISPGQIWGTEGETATIQLPTTVGKGSTANATQILVNDPELKADGTPKDSDWWDHFRPTAITKTDVPPGVILTVRYFDTVSNTWVVLAENVKGATSFSMAIPEAVRDQIGGLQFEFTSDEPGFAPGATVQPNITTELKESLAPKPAGSDITVENCSSASATAPGATAGAATVNPCPSIEILAPTPGEYDFLTKRWIAPADQIVVARSGDHATSRLSWSTGGHGGYEQMVIADTRVGKTPNAGPADPVEKTTYQAFNLVKIKAITPAMDPLLAYDQITAVELWNGTAWASASGADELPYTGSLPEIALNATEQASTQGVRLIFAENTAAREAATAVDAPAVGSGVARSNGNTRQIDLEWELRDTKRVPATPAVPVLGSELYNTADTGDVNNIASASGIIGGSVAAHDEDSDLISILDRPLNVSVSKGWSGGPIGIPPAGTPANAYPSGRVTITATNATVAKVDTLKIVDPAPGSATKPFDTFNLAKIVGITVPAGATNSLVQLTRAGGGISAYSIDQAKALSAANLADVVGIEVTHHGRIVSAGKSTLTMDLRLRATHREGGAPVTVVDSPVRNDASASVLDPGGVNGVHEVTATDGAQMALANLNIGITTTKSFSPQVQYAQIPPSAPNYADEPWDSITMTLSARPTGSARPAKMVVTDDTTTFWNAYRFVDFAPGFKLTAPILRVQVDALVGGTYDTSGGGNPLSLNGATWTLGTPAATPALPAGVTADQVRGLRFTFTRTDGSQWENPANPRQEIPLTVHRRAYLASTPDMPVPTDADPSAPGEKFKPRGGGGVFTNTVQGEVTSSVNGPGSLPLTATHETTAQAFYQAGATEISIKKTPVGAQLAGQTIPFTLTVSNPAPAGSGVERAIRDPKITDILPTDFNTNDPTGKPWLIFDDQSDDPRYEFGYQPSGTTPAPHLPMPTDPAQITITEGKNADGEPTNIAFEFPKGTVLMPGDTYTITLNMMFRPGIAAGQHVTNTVLAEAAQPFQFCNGEAHEVLGCAADTDVYPTEVGALRGQKFVKSNDTELGVTDVTNPAAECTPTVDDFYSGNCVPITKPLGIETWRERVQNSGTLEMDKVVTIDRLPTPGDQGALVLLPRGSQWEPTWTGPITPVTADGYRTPEGVEYYYSSAQDPCVADLSPSQTACPDGAWLPLTPDVAAADVKHIKTVFLFGENHFRPGDILGYTFQTRTPAVSPVATSDTVAWNTIAIGAETVTASGTRIGSVLPTEGRRVGVALATGPLAVQKTVTGDAAAHAPATFELQVVCTVGKGTALETVLPPVTVTVEGGKPVTLEEQFPYGAECVLVDAPGVNGESSSTSGPAVTIGRTASLLPLATLTNIYSLTSLEVTKTVTGALDQDGQPLDYGSFPFEVSCTFLGKPVVATGFEFSPMAFSLEHDQRRILAGLPVGSECVITETDPHGAEVTHTSPGVDGPVTGEGPSVTVTLTSDEAPASAAIVRFVNGFPLGAIDLFKRVEGDGAGAVDDGTDFVFELTCRVGSDVVYDGALHLTKAEAIAGRHIIVDTLPAGARCELDETDSGGASTTVITPDTKAVPAAVGTLREPLQFTAVNTFAAGDLLVTKEITGPGAELWGTGPFEVALACTLDGAAIAIPDGATRELSAENGFETDFAGLPSGAACELTESATGGATTSEIVDADGAAVTEPVIIGSGTTVALRVINTFEVGGITVTKTIEGDNAAAAANAQFQVALACTLDRDGVSTALTIPEGATRTLSAATGLTAAYTQLPTGAVCELRETVAGGANASAITPNAGDPAVGVAIIGSGTSVALSVVNTFTKDPGITPPGPGTPGGELSGTGANPPWGWLMAALGLLLGGTLLGIRQIRRRGTGDLA</sequence>
<feature type="domain" description="DUF5979" evidence="4">
    <location>
        <begin position="1999"/>
        <end position="2101"/>
    </location>
</feature>
<feature type="region of interest" description="Disordered" evidence="1">
    <location>
        <begin position="1294"/>
        <end position="1317"/>
    </location>
</feature>
<evidence type="ECO:0000313" key="6">
    <source>
        <dbReference type="EMBL" id="RLP84495.1"/>
    </source>
</evidence>
<comment type="caution">
    <text evidence="5">The sequence shown here is derived from an EMBL/GenBank/DDBJ whole genome shotgun (WGS) entry which is preliminary data.</text>
</comment>
<dbReference type="InterPro" id="IPR046022">
    <property type="entry name" value="DUF5979"/>
</dbReference>
<feature type="compositionally biased region" description="Polar residues" evidence="1">
    <location>
        <begin position="190"/>
        <end position="211"/>
    </location>
</feature>
<feature type="region of interest" description="Disordered" evidence="1">
    <location>
        <begin position="179"/>
        <end position="216"/>
    </location>
</feature>
<feature type="chain" id="PRO_5044080957" evidence="3">
    <location>
        <begin position="26"/>
        <end position="2380"/>
    </location>
</feature>
<evidence type="ECO:0000256" key="3">
    <source>
        <dbReference type="SAM" id="SignalP"/>
    </source>
</evidence>